<comment type="similarity">
    <text evidence="4 5">Belongs to the RNA methyltransferase RlmH family.</text>
</comment>
<dbReference type="PIRSF" id="PIRSF004505">
    <property type="entry name" value="MT_bac"/>
    <property type="match status" value="1"/>
</dbReference>
<comment type="subcellular location">
    <subcellularLocation>
        <location evidence="5">Cytoplasm</location>
    </subcellularLocation>
</comment>
<dbReference type="InterPro" id="IPR029026">
    <property type="entry name" value="tRNA_m1G_MTases_N"/>
</dbReference>
<dbReference type="InterPro" id="IPR029028">
    <property type="entry name" value="Alpha/beta_knot_MTases"/>
</dbReference>
<dbReference type="InterPro" id="IPR003742">
    <property type="entry name" value="RlmH-like"/>
</dbReference>
<gene>
    <name evidence="5" type="primary">rlmH</name>
    <name evidence="6" type="ORF">D1639_03080</name>
</gene>
<dbReference type="EMBL" id="QWKH01000012">
    <property type="protein sequence ID" value="NBI34031.1"/>
    <property type="molecule type" value="Genomic_DNA"/>
</dbReference>
<keyword evidence="2 5" id="KW-0808">Transferase</keyword>
<protein>
    <recommendedName>
        <fullName evidence="5">Ribosomal RNA large subunit methyltransferase H</fullName>
        <ecNumber evidence="5">2.1.1.177</ecNumber>
    </recommendedName>
    <alternativeName>
        <fullName evidence="5">23S rRNA (pseudouridine1915-N3)-methyltransferase</fullName>
    </alternativeName>
    <alternativeName>
        <fullName evidence="5">23S rRNA m3Psi1915 methyltransferase</fullName>
    </alternativeName>
    <alternativeName>
        <fullName evidence="5">rRNA (pseudouridine-N3-)-methyltransferase RlmH</fullName>
    </alternativeName>
</protein>
<keyword evidence="5" id="KW-0698">rRNA processing</keyword>
<evidence type="ECO:0000256" key="3">
    <source>
        <dbReference type="ARBA" id="ARBA00022691"/>
    </source>
</evidence>
<evidence type="ECO:0000256" key="4">
    <source>
        <dbReference type="ARBA" id="ARBA00038303"/>
    </source>
</evidence>
<organism evidence="6">
    <name type="scientific">Muribaculaceae bacterium Z82</name>
    <dbReference type="NCBI Taxonomy" id="2304548"/>
    <lineage>
        <taxon>Bacteria</taxon>
        <taxon>Pseudomonadati</taxon>
        <taxon>Bacteroidota</taxon>
        <taxon>Bacteroidia</taxon>
        <taxon>Bacteroidales</taxon>
        <taxon>Muribaculaceae</taxon>
    </lineage>
</organism>
<keyword evidence="3 5" id="KW-0949">S-adenosyl-L-methionine</keyword>
<name>A0A7C9P5E0_9BACT</name>
<evidence type="ECO:0000256" key="2">
    <source>
        <dbReference type="ARBA" id="ARBA00022679"/>
    </source>
</evidence>
<keyword evidence="1 5" id="KW-0489">Methyltransferase</keyword>
<comment type="catalytic activity">
    <reaction evidence="5">
        <text>pseudouridine(1915) in 23S rRNA + S-adenosyl-L-methionine = N(3)-methylpseudouridine(1915) in 23S rRNA + S-adenosyl-L-homocysteine + H(+)</text>
        <dbReference type="Rhea" id="RHEA:42752"/>
        <dbReference type="Rhea" id="RHEA-COMP:10221"/>
        <dbReference type="Rhea" id="RHEA-COMP:10222"/>
        <dbReference type="ChEBI" id="CHEBI:15378"/>
        <dbReference type="ChEBI" id="CHEBI:57856"/>
        <dbReference type="ChEBI" id="CHEBI:59789"/>
        <dbReference type="ChEBI" id="CHEBI:65314"/>
        <dbReference type="ChEBI" id="CHEBI:74486"/>
        <dbReference type="EC" id="2.1.1.177"/>
    </reaction>
</comment>
<dbReference type="GO" id="GO:0070038">
    <property type="term" value="F:rRNA (pseudouridine-N3-)-methyltransferase activity"/>
    <property type="evidence" value="ECO:0007669"/>
    <property type="project" value="UniProtKB-UniRule"/>
</dbReference>
<comment type="caution">
    <text evidence="6">The sequence shown here is derived from an EMBL/GenBank/DDBJ whole genome shotgun (WGS) entry which is preliminary data.</text>
</comment>
<feature type="binding site" evidence="5">
    <location>
        <position position="75"/>
    </location>
    <ligand>
        <name>S-adenosyl-L-methionine</name>
        <dbReference type="ChEBI" id="CHEBI:59789"/>
    </ligand>
</feature>
<proteinExistence type="inferred from homology"/>
<dbReference type="HAMAP" id="MF_00658">
    <property type="entry name" value="23SrRNA_methyltr_H"/>
    <property type="match status" value="1"/>
</dbReference>
<dbReference type="EC" id="2.1.1.177" evidence="5"/>
<dbReference type="GO" id="GO:0005737">
    <property type="term" value="C:cytoplasm"/>
    <property type="evidence" value="ECO:0007669"/>
    <property type="project" value="UniProtKB-SubCell"/>
</dbReference>
<sequence length="158" mass="16936">MRYTIVAVGKLKERFWADACAEYLKRLQPYAKCEVRELADVDPARVGGDAAAVEREGAAILAALASAGNPYTVLLDIGGKERSSEGLSRHLDDLAVSGVSDIAFVIGGSCGVSAAVRAQANERLSFGPITLPHNLARVVLLEQLYRAARISRGEPYHK</sequence>
<dbReference type="SUPFAM" id="SSF75217">
    <property type="entry name" value="alpha/beta knot"/>
    <property type="match status" value="1"/>
</dbReference>
<dbReference type="CDD" id="cd18081">
    <property type="entry name" value="RlmH-like"/>
    <property type="match status" value="1"/>
</dbReference>
<feature type="binding site" evidence="5">
    <location>
        <position position="107"/>
    </location>
    <ligand>
        <name>S-adenosyl-L-methionine</name>
        <dbReference type="ChEBI" id="CHEBI:59789"/>
    </ligand>
</feature>
<evidence type="ECO:0000256" key="1">
    <source>
        <dbReference type="ARBA" id="ARBA00022603"/>
    </source>
</evidence>
<dbReference type="Gene3D" id="3.40.1280.10">
    <property type="match status" value="1"/>
</dbReference>
<evidence type="ECO:0000256" key="5">
    <source>
        <dbReference type="HAMAP-Rule" id="MF_00658"/>
    </source>
</evidence>
<reference evidence="6" key="1">
    <citation type="submission" date="2018-08" db="EMBL/GenBank/DDBJ databases">
        <title>Murine metabolic-syndrome-specific gut microbial biobank.</title>
        <authorList>
            <person name="Liu C."/>
        </authorList>
    </citation>
    <scope>NUCLEOTIDE SEQUENCE [LARGE SCALE GENOMIC DNA]</scope>
    <source>
        <strain evidence="6">Z82</strain>
    </source>
</reference>
<accession>A0A7C9P5E0</accession>
<comment type="function">
    <text evidence="5">Specifically methylates the pseudouridine at position 1915 (m3Psi1915) in 23S rRNA.</text>
</comment>
<dbReference type="Pfam" id="PF02590">
    <property type="entry name" value="SPOUT_MTase"/>
    <property type="match status" value="1"/>
</dbReference>
<keyword evidence="5" id="KW-0963">Cytoplasm</keyword>
<dbReference type="PANTHER" id="PTHR33603:SF1">
    <property type="entry name" value="RIBOSOMAL RNA LARGE SUBUNIT METHYLTRANSFERASE H"/>
    <property type="match status" value="1"/>
</dbReference>
<feature type="binding site" evidence="5">
    <location>
        <begin position="126"/>
        <end position="131"/>
    </location>
    <ligand>
        <name>S-adenosyl-L-methionine</name>
        <dbReference type="ChEBI" id="CHEBI:59789"/>
    </ligand>
</feature>
<dbReference type="PANTHER" id="PTHR33603">
    <property type="entry name" value="METHYLTRANSFERASE"/>
    <property type="match status" value="1"/>
</dbReference>
<evidence type="ECO:0000313" key="6">
    <source>
        <dbReference type="EMBL" id="NBI34031.1"/>
    </source>
</evidence>
<comment type="subunit">
    <text evidence="5">Homodimer.</text>
</comment>
<dbReference type="AlphaFoldDB" id="A0A7C9P5E0"/>